<gene>
    <name evidence="1" type="ORF">H4075_20185</name>
</gene>
<accession>A0A7G5XFV2</accession>
<evidence type="ECO:0008006" key="3">
    <source>
        <dbReference type="Google" id="ProtNLM"/>
    </source>
</evidence>
<dbReference type="Proteomes" id="UP000515344">
    <property type="component" value="Chromosome"/>
</dbReference>
<keyword evidence="2" id="KW-1185">Reference proteome</keyword>
<dbReference type="KEGG" id="lacs:H4075_20185"/>
<dbReference type="AlphaFoldDB" id="A0A7G5XFV2"/>
<sequence>MKKILFFSAVAVSLFIGCEKNADLSIEQKENEAARVSAPSATLNTTLPATGESTCAGPYNVVLESVTGNGDGTYTWTWSVQNPKPGNGTNGTIQNLSHWDITLGSCVTFEDVVSGATSTNGTDWTTFTPSFEVDNSFNTPNCNITTVNVLKFNLGTTDAAKSYYRLTIDKNVDVDPAVTAYYKSGATTKCGTFCFPGFGCEVEEGCSFSQGYWFAKPGVVWPDVNGAEAGVVTIGGQFYTEAEGRAIWNTSNAGGISDAKKGFLQVAAILLSDDNVLPAATVWADVTIVQNWLSTKPKLSADGANGTLKVQPKSANSTNAAAGSAAGRIGDWINLNHCD</sequence>
<dbReference type="EMBL" id="CP060007">
    <property type="protein sequence ID" value="QNA44355.1"/>
    <property type="molecule type" value="Genomic_DNA"/>
</dbReference>
<dbReference type="RefSeq" id="WP_182802617.1">
    <property type="nucleotide sequence ID" value="NZ_CP060007.1"/>
</dbReference>
<reference evidence="2" key="1">
    <citation type="submission" date="2020-08" db="EMBL/GenBank/DDBJ databases">
        <title>Lacibacter sp. S13-6-6 genome sequencing.</title>
        <authorList>
            <person name="Jin L."/>
        </authorList>
    </citation>
    <scope>NUCLEOTIDE SEQUENCE [LARGE SCALE GENOMIC DNA]</scope>
    <source>
        <strain evidence="2">S13-6-6</strain>
    </source>
</reference>
<name>A0A7G5XFV2_9BACT</name>
<evidence type="ECO:0000313" key="2">
    <source>
        <dbReference type="Proteomes" id="UP000515344"/>
    </source>
</evidence>
<evidence type="ECO:0000313" key="1">
    <source>
        <dbReference type="EMBL" id="QNA44355.1"/>
    </source>
</evidence>
<proteinExistence type="predicted"/>
<protein>
    <recommendedName>
        <fullName evidence="3">Lipoprotein</fullName>
    </recommendedName>
</protein>
<organism evidence="1 2">
    <name type="scientific">Lacibacter sediminis</name>
    <dbReference type="NCBI Taxonomy" id="2760713"/>
    <lineage>
        <taxon>Bacteria</taxon>
        <taxon>Pseudomonadati</taxon>
        <taxon>Bacteroidota</taxon>
        <taxon>Chitinophagia</taxon>
        <taxon>Chitinophagales</taxon>
        <taxon>Chitinophagaceae</taxon>
        <taxon>Lacibacter</taxon>
    </lineage>
</organism>
<dbReference type="PROSITE" id="PS51257">
    <property type="entry name" value="PROKAR_LIPOPROTEIN"/>
    <property type="match status" value="1"/>
</dbReference>